<dbReference type="OrthoDB" id="2404451at2759"/>
<evidence type="ECO:0000313" key="2">
    <source>
        <dbReference type="EMBL" id="KAF7321216.1"/>
    </source>
</evidence>
<reference evidence="2" key="1">
    <citation type="submission" date="2020-05" db="EMBL/GenBank/DDBJ databases">
        <title>Mycena genomes resolve the evolution of fungal bioluminescence.</title>
        <authorList>
            <person name="Tsai I.J."/>
        </authorList>
    </citation>
    <scope>NUCLEOTIDE SEQUENCE</scope>
    <source>
        <strain evidence="2">110903Hualien_Pintung</strain>
    </source>
</reference>
<sequence>MAKHTRAPVDSVPGPSPKRRKRHRCTGEYQNRHKICHCEPGCDTSLRYRQRQEHKRRVEDPDLIQPSETDENCSCGEYEADFDFGQSDSHSSTSESDSEPSPEPSPSVPIPLDSLPLSTSSPISADHALDSSDSASVASNDAYDSDTARGPPEIYDDDLAADAYDADDEPDADDLMTLEEMEEELKKLLVVDHEELLQKYREQILTQEERDNICAFALKLKQSHYYATFTKPNNGVAGDFYNPRNPASVPPRTEESFQRAIENMLAAEASGDIAYRDQLATHYGINGRPVLHRVNSLERPRSWPHDIMHLFFENIFPLLVKLWSNKFATVNTRNEVYFIDAESRALHQ</sequence>
<accession>A0A8H6TPZ7</accession>
<name>A0A8H6TPZ7_MYCCL</name>
<protein>
    <submittedName>
        <fullName evidence="2">Uncharacterized protein</fullName>
    </submittedName>
</protein>
<feature type="region of interest" description="Disordered" evidence="1">
    <location>
        <begin position="1"/>
        <end position="26"/>
    </location>
</feature>
<gene>
    <name evidence="2" type="ORF">HMN09_00210600</name>
</gene>
<proteinExistence type="predicted"/>
<feature type="compositionally biased region" description="Low complexity" evidence="1">
    <location>
        <begin position="110"/>
        <end position="142"/>
    </location>
</feature>
<comment type="caution">
    <text evidence="2">The sequence shown here is derived from an EMBL/GenBank/DDBJ whole genome shotgun (WGS) entry which is preliminary data.</text>
</comment>
<dbReference type="AlphaFoldDB" id="A0A8H6TPZ7"/>
<feature type="region of interest" description="Disordered" evidence="1">
    <location>
        <begin position="49"/>
        <end position="156"/>
    </location>
</feature>
<evidence type="ECO:0000256" key="1">
    <source>
        <dbReference type="SAM" id="MobiDB-lite"/>
    </source>
</evidence>
<dbReference type="Proteomes" id="UP000613580">
    <property type="component" value="Unassembled WGS sequence"/>
</dbReference>
<evidence type="ECO:0000313" key="3">
    <source>
        <dbReference type="Proteomes" id="UP000613580"/>
    </source>
</evidence>
<keyword evidence="3" id="KW-1185">Reference proteome</keyword>
<organism evidence="2 3">
    <name type="scientific">Mycena chlorophos</name>
    <name type="common">Agaric fungus</name>
    <name type="synonym">Agaricus chlorophos</name>
    <dbReference type="NCBI Taxonomy" id="658473"/>
    <lineage>
        <taxon>Eukaryota</taxon>
        <taxon>Fungi</taxon>
        <taxon>Dikarya</taxon>
        <taxon>Basidiomycota</taxon>
        <taxon>Agaricomycotina</taxon>
        <taxon>Agaricomycetes</taxon>
        <taxon>Agaricomycetidae</taxon>
        <taxon>Agaricales</taxon>
        <taxon>Marasmiineae</taxon>
        <taxon>Mycenaceae</taxon>
        <taxon>Mycena</taxon>
    </lineage>
</organism>
<dbReference type="EMBL" id="JACAZE010000002">
    <property type="protein sequence ID" value="KAF7321216.1"/>
    <property type="molecule type" value="Genomic_DNA"/>
</dbReference>